<feature type="domain" description="BTB" evidence="2">
    <location>
        <begin position="56"/>
        <end position="122"/>
    </location>
</feature>
<dbReference type="InterPro" id="IPR050457">
    <property type="entry name" value="ZnFinger_BTB_dom_contain"/>
</dbReference>
<evidence type="ECO:0000313" key="3">
    <source>
        <dbReference type="EMBL" id="KAJ8298940.1"/>
    </source>
</evidence>
<dbReference type="PROSITE" id="PS50097">
    <property type="entry name" value="BTB"/>
    <property type="match status" value="1"/>
</dbReference>
<comment type="caution">
    <text evidence="3">The sequence shown here is derived from an EMBL/GenBank/DDBJ whole genome shotgun (WGS) entry which is preliminary data.</text>
</comment>
<dbReference type="InterPro" id="IPR000210">
    <property type="entry name" value="BTB/POZ_dom"/>
</dbReference>
<proteinExistence type="predicted"/>
<feature type="compositionally biased region" description="Acidic residues" evidence="1">
    <location>
        <begin position="484"/>
        <end position="497"/>
    </location>
</feature>
<dbReference type="EMBL" id="JARBDR010000921">
    <property type="protein sequence ID" value="KAJ8298940.1"/>
    <property type="molecule type" value="Genomic_DNA"/>
</dbReference>
<feature type="region of interest" description="Disordered" evidence="1">
    <location>
        <begin position="327"/>
        <end position="444"/>
    </location>
</feature>
<evidence type="ECO:0000313" key="4">
    <source>
        <dbReference type="Proteomes" id="UP001217089"/>
    </source>
</evidence>
<dbReference type="PANTHER" id="PTHR46105:SF28">
    <property type="entry name" value="ZINC FINGER PROTEIN 37-LIKE"/>
    <property type="match status" value="1"/>
</dbReference>
<organism evidence="3 4">
    <name type="scientific">Tegillarca granosa</name>
    <name type="common">Malaysian cockle</name>
    <name type="synonym">Anadara granosa</name>
    <dbReference type="NCBI Taxonomy" id="220873"/>
    <lineage>
        <taxon>Eukaryota</taxon>
        <taxon>Metazoa</taxon>
        <taxon>Spiralia</taxon>
        <taxon>Lophotrochozoa</taxon>
        <taxon>Mollusca</taxon>
        <taxon>Bivalvia</taxon>
        <taxon>Autobranchia</taxon>
        <taxon>Pteriomorphia</taxon>
        <taxon>Arcoida</taxon>
        <taxon>Arcoidea</taxon>
        <taxon>Arcidae</taxon>
        <taxon>Tegillarca</taxon>
    </lineage>
</organism>
<name>A0ABQ9E1E1_TEGGR</name>
<feature type="compositionally biased region" description="Basic and acidic residues" evidence="1">
    <location>
        <begin position="364"/>
        <end position="378"/>
    </location>
</feature>
<dbReference type="Gene3D" id="3.30.710.10">
    <property type="entry name" value="Potassium Channel Kv1.1, Chain A"/>
    <property type="match status" value="1"/>
</dbReference>
<feature type="region of interest" description="Disordered" evidence="1">
    <location>
        <begin position="478"/>
        <end position="516"/>
    </location>
</feature>
<evidence type="ECO:0000256" key="1">
    <source>
        <dbReference type="SAM" id="MobiDB-lite"/>
    </source>
</evidence>
<sequence>MIPTKGVHVLIGPEIIIILNCAFVLRRSRGQEERKLVHSSTLLSQLAQMWKSQLLCDAIIKTGTVTTKAHRLVLVAACPMLQSMENASVGSHLEVRLAAEIKQDSVNTFLQYLYEGFMMLTEENVRDVEKVARLLQVESIITCCSDFDKCLRAKNGSLPPNAPYKYNFADLVEFRHVRTTDLQKTVQERMMKRAAEMSRPSSPGNKRQRMHKPSNDSHSDSYIGANRTDDSLSMSQSYMSGGASGGSQWDRVPRIGSSMPMNRQGRDPHHMPGVIDIVDDSIELVQTEPPEKGGGKLDSKTVQKSVSVSISSQISTSDVQVVNVMDSDASSKPSVTPTPSSSSSRGSITKDESRQTDTGQSQRSESHSSQRSDSHTPQRSDNMSQRSPFPISLSSAQGSGQSKQFGPSGGQPKPFAAGSATQASYSHSSPPKEPPESSTADMTPDLSIVKIESRNAEIDTGGLDMYVDMPEQGVMQLHRRSDDDQGETSDIEYEEPSGDWSREDMSNEGSNISGDQNNSWYVGTFKESSWYHQGLNSHDGTGSRNSNLGESSNILFTVPQISYVPQHRLVRIHIDGFTNRACAYCKILGNKTSRGWPLKSYFMCEACSVPLCKPQDRDCFESYHELLSRNPKYKAEAQFAQYASTIDYSSVAAAISQDHCLIQNPGGRALTCQYCKLVGNKTDCGWHVKCYYRCKACDIPLCTGKRNCFNLYH</sequence>
<dbReference type="Pfam" id="PF00651">
    <property type="entry name" value="BTB"/>
    <property type="match status" value="1"/>
</dbReference>
<accession>A0ABQ9E1E1</accession>
<reference evidence="3 4" key="1">
    <citation type="submission" date="2022-12" db="EMBL/GenBank/DDBJ databases">
        <title>Chromosome-level genome of Tegillarca granosa.</title>
        <authorList>
            <person name="Kim J."/>
        </authorList>
    </citation>
    <scope>NUCLEOTIDE SEQUENCE [LARGE SCALE GENOMIC DNA]</scope>
    <source>
        <strain evidence="3">Teg-2019</strain>
        <tissue evidence="3">Adductor muscle</tissue>
    </source>
</reference>
<feature type="compositionally biased region" description="Polar residues" evidence="1">
    <location>
        <begin position="379"/>
        <end position="405"/>
    </location>
</feature>
<dbReference type="Proteomes" id="UP001217089">
    <property type="component" value="Unassembled WGS sequence"/>
</dbReference>
<feature type="region of interest" description="Disordered" evidence="1">
    <location>
        <begin position="190"/>
        <end position="273"/>
    </location>
</feature>
<feature type="compositionally biased region" description="Low complexity" evidence="1">
    <location>
        <begin position="330"/>
        <end position="347"/>
    </location>
</feature>
<dbReference type="InterPro" id="IPR032718">
    <property type="entry name" value="PGBD4_Znf_C"/>
</dbReference>
<dbReference type="SMART" id="SM00225">
    <property type="entry name" value="BTB"/>
    <property type="match status" value="1"/>
</dbReference>
<evidence type="ECO:0000259" key="2">
    <source>
        <dbReference type="PROSITE" id="PS50097"/>
    </source>
</evidence>
<dbReference type="SUPFAM" id="SSF54695">
    <property type="entry name" value="POZ domain"/>
    <property type="match status" value="1"/>
</dbReference>
<dbReference type="InterPro" id="IPR011333">
    <property type="entry name" value="SKP1/BTB/POZ_sf"/>
</dbReference>
<dbReference type="Pfam" id="PF13842">
    <property type="entry name" value="zf-Tnp_2"/>
    <property type="match status" value="1"/>
</dbReference>
<keyword evidence="4" id="KW-1185">Reference proteome</keyword>
<feature type="compositionally biased region" description="Polar residues" evidence="1">
    <location>
        <begin position="507"/>
        <end position="516"/>
    </location>
</feature>
<gene>
    <name evidence="3" type="ORF">KUTeg_023000</name>
</gene>
<dbReference type="PANTHER" id="PTHR46105">
    <property type="entry name" value="AGAP004733-PA"/>
    <property type="match status" value="1"/>
</dbReference>
<protein>
    <recommendedName>
        <fullName evidence="2">BTB domain-containing protein</fullName>
    </recommendedName>
</protein>